<evidence type="ECO:0000313" key="2">
    <source>
        <dbReference type="EMBL" id="PHJ23063.1"/>
    </source>
</evidence>
<organism evidence="2 3">
    <name type="scientific">Cystoisospora suis</name>
    <dbReference type="NCBI Taxonomy" id="483139"/>
    <lineage>
        <taxon>Eukaryota</taxon>
        <taxon>Sar</taxon>
        <taxon>Alveolata</taxon>
        <taxon>Apicomplexa</taxon>
        <taxon>Conoidasida</taxon>
        <taxon>Coccidia</taxon>
        <taxon>Eucoccidiorida</taxon>
        <taxon>Eimeriorina</taxon>
        <taxon>Sarcocystidae</taxon>
        <taxon>Cystoisospora</taxon>
    </lineage>
</organism>
<comment type="caution">
    <text evidence="2">The sequence shown here is derived from an EMBL/GenBank/DDBJ whole genome shotgun (WGS) entry which is preliminary data.</text>
</comment>
<proteinExistence type="predicted"/>
<accession>A0A2C6L6S2</accession>
<keyword evidence="3" id="KW-1185">Reference proteome</keyword>
<dbReference type="EMBL" id="MIGC01001326">
    <property type="protein sequence ID" value="PHJ23063.1"/>
    <property type="molecule type" value="Genomic_DNA"/>
</dbReference>
<feature type="compositionally biased region" description="Polar residues" evidence="1">
    <location>
        <begin position="1"/>
        <end position="11"/>
    </location>
</feature>
<reference evidence="2 3" key="1">
    <citation type="journal article" date="2017" name="Int. J. Parasitol.">
        <title>The genome of the protozoan parasite Cystoisospora suis and a reverse vaccinology approach to identify vaccine candidates.</title>
        <authorList>
            <person name="Palmieri N."/>
            <person name="Shrestha A."/>
            <person name="Ruttkowski B."/>
            <person name="Beck T."/>
            <person name="Vogl C."/>
            <person name="Tomley F."/>
            <person name="Blake D.P."/>
            <person name="Joachim A."/>
        </authorList>
    </citation>
    <scope>NUCLEOTIDE SEQUENCE [LARGE SCALE GENOMIC DNA]</scope>
    <source>
        <strain evidence="2 3">Wien I</strain>
    </source>
</reference>
<evidence type="ECO:0000313" key="3">
    <source>
        <dbReference type="Proteomes" id="UP000221165"/>
    </source>
</evidence>
<name>A0A2C6L6S2_9APIC</name>
<dbReference type="GeneID" id="94426497"/>
<dbReference type="RefSeq" id="XP_067924740.1">
    <property type="nucleotide sequence ID" value="XM_068063286.1"/>
</dbReference>
<gene>
    <name evidence="2" type="ORF">CSUI_003088</name>
</gene>
<feature type="compositionally biased region" description="Basic and acidic residues" evidence="1">
    <location>
        <begin position="13"/>
        <end position="22"/>
    </location>
</feature>
<feature type="region of interest" description="Disordered" evidence="1">
    <location>
        <begin position="174"/>
        <end position="217"/>
    </location>
</feature>
<feature type="region of interest" description="Disordered" evidence="1">
    <location>
        <begin position="1"/>
        <end position="29"/>
    </location>
</feature>
<sequence length="266" mass="28761">MFSGFPQSSSETPEERNRRMEGSLRSSSYEMMRVENSFGTDVQQNNKRSRLSFANQIPSESPEGLRPSESPLLCPVAPAYKRVRTDTFLMTSRDKNRFHQSTLAREFLAAAESSSYGEGGSSFSLGGTSSYRSSSFCVTTTSTTENGPSIHDYLGRETGMYTATNMDCDEGHCNSMEATSDKDTSSSGESHVSDVSTVTSSVPSPPAPSLLPLSHRSPEYMSLGEDESAVGPTLLHTRNGGGAGRWGPGGGKAVAEMLRAYDYVYM</sequence>
<dbReference type="VEuPathDB" id="ToxoDB:CSUI_003088"/>
<dbReference type="Proteomes" id="UP000221165">
    <property type="component" value="Unassembled WGS sequence"/>
</dbReference>
<evidence type="ECO:0000256" key="1">
    <source>
        <dbReference type="SAM" id="MobiDB-lite"/>
    </source>
</evidence>
<dbReference type="AlphaFoldDB" id="A0A2C6L6S2"/>
<feature type="compositionally biased region" description="Low complexity" evidence="1">
    <location>
        <begin position="185"/>
        <end position="202"/>
    </location>
</feature>
<protein>
    <submittedName>
        <fullName evidence="2">Uncharacterized protein</fullName>
    </submittedName>
</protein>